<dbReference type="RefSeq" id="XP_025368767.1">
    <property type="nucleotide sequence ID" value="XM_025510603.1"/>
</dbReference>
<sequence length="239" mass="27110">MAQTSTDWRDECSRRHIWLSLTIGPRALRSLKLQSSQASRIGRDHSQRNTIPPISGLVRLDLSSPRQSELIYHYPSEVYVSPKNTVLSGFGSFRPPPAFAGYASPTKHHSSIWSRESARYPTEPPVHPAKPQAHLYWPPARLAEPTVHRAEPSIYRAEPSVYRAEPSVYLTEPSVYLSEPPARPAEPTAPAVEERRPSSRLSSLRAAIQNFRISRSTLRDRPPRLPPIYNLRGDRPKWL</sequence>
<dbReference type="AlphaFoldDB" id="A0A316VVE2"/>
<evidence type="ECO:0000313" key="3">
    <source>
        <dbReference type="Proteomes" id="UP000245783"/>
    </source>
</evidence>
<gene>
    <name evidence="2" type="ORF">IE81DRAFT_168880</name>
</gene>
<dbReference type="OrthoDB" id="10368298at2759"/>
<keyword evidence="3" id="KW-1185">Reference proteome</keyword>
<feature type="region of interest" description="Disordered" evidence="1">
    <location>
        <begin position="177"/>
        <end position="201"/>
    </location>
</feature>
<accession>A0A316VVE2</accession>
<reference evidence="2 3" key="1">
    <citation type="journal article" date="2018" name="Mol. Biol. Evol.">
        <title>Broad Genomic Sampling Reveals a Smut Pathogenic Ancestry of the Fungal Clade Ustilaginomycotina.</title>
        <authorList>
            <person name="Kijpornyongpan T."/>
            <person name="Mondo S.J."/>
            <person name="Barry K."/>
            <person name="Sandor L."/>
            <person name="Lee J."/>
            <person name="Lipzen A."/>
            <person name="Pangilinan J."/>
            <person name="LaButti K."/>
            <person name="Hainaut M."/>
            <person name="Henrissat B."/>
            <person name="Grigoriev I.V."/>
            <person name="Spatafora J.W."/>
            <person name="Aime M.C."/>
        </authorList>
    </citation>
    <scope>NUCLEOTIDE SEQUENCE [LARGE SCALE GENOMIC DNA]</scope>
    <source>
        <strain evidence="2 3">MCA 4658</strain>
    </source>
</reference>
<dbReference type="EMBL" id="KZ819390">
    <property type="protein sequence ID" value="PWN41607.1"/>
    <property type="molecule type" value="Genomic_DNA"/>
</dbReference>
<dbReference type="GeneID" id="37032473"/>
<name>A0A316VVE2_9BASI</name>
<evidence type="ECO:0000256" key="1">
    <source>
        <dbReference type="SAM" id="MobiDB-lite"/>
    </source>
</evidence>
<dbReference type="InParanoid" id="A0A316VVE2"/>
<proteinExistence type="predicted"/>
<dbReference type="Proteomes" id="UP000245783">
    <property type="component" value="Unassembled WGS sequence"/>
</dbReference>
<protein>
    <submittedName>
        <fullName evidence="2">Uncharacterized protein</fullName>
    </submittedName>
</protein>
<organism evidence="2 3">
    <name type="scientific">Ceraceosorus guamensis</name>
    <dbReference type="NCBI Taxonomy" id="1522189"/>
    <lineage>
        <taxon>Eukaryota</taxon>
        <taxon>Fungi</taxon>
        <taxon>Dikarya</taxon>
        <taxon>Basidiomycota</taxon>
        <taxon>Ustilaginomycotina</taxon>
        <taxon>Exobasidiomycetes</taxon>
        <taxon>Ceraceosorales</taxon>
        <taxon>Ceraceosoraceae</taxon>
        <taxon>Ceraceosorus</taxon>
    </lineage>
</organism>
<evidence type="ECO:0000313" key="2">
    <source>
        <dbReference type="EMBL" id="PWN41607.1"/>
    </source>
</evidence>